<dbReference type="EMBL" id="CP092624">
    <property type="protein sequence ID" value="UMM32137.1"/>
    <property type="molecule type" value="Genomic_DNA"/>
</dbReference>
<evidence type="ECO:0000313" key="4">
    <source>
        <dbReference type="Proteomes" id="UP000829354"/>
    </source>
</evidence>
<dbReference type="PANTHER" id="PTHR21453">
    <property type="entry name" value="DUF19 DOMAIN-CONTAINING PROTEIN-RELATED-RELATED"/>
    <property type="match status" value="1"/>
</dbReference>
<dbReference type="PANTHER" id="PTHR21453:SF7">
    <property type="entry name" value="DUF19 DOMAIN-CONTAINING PROTEIN"/>
    <property type="match status" value="1"/>
</dbReference>
<proteinExistence type="predicted"/>
<evidence type="ECO:0000256" key="1">
    <source>
        <dbReference type="SAM" id="SignalP"/>
    </source>
</evidence>
<feature type="domain" description="T20D4.11-like" evidence="2">
    <location>
        <begin position="20"/>
        <end position="181"/>
    </location>
</feature>
<keyword evidence="4" id="KW-1185">Reference proteome</keyword>
<sequence length="190" mass="21883">MWTVIIFLIRFILGSGAEKCTSLVGPRAYKCIQHLNEIRELSYSIEIYDKDSNSKINKPCSDFKKCHEQLKCGVEDGVVKIIEKLISFCDIVEFHQSEAFEDCDLKLAEKNSTCVGEWNPFPDPVPGDEKKTEEMQKEACKNFFGKDRCLEKELTENCGAKIWIQFKKYYLTLNEINEACELDETGNIRS</sequence>
<gene>
    <name evidence="3" type="ORF">L5515_006045</name>
</gene>
<name>A0AAE9JJ10_CAEBR</name>
<feature type="signal peptide" evidence="1">
    <location>
        <begin position="1"/>
        <end position="17"/>
    </location>
</feature>
<feature type="chain" id="PRO_5042124937" description="T20D4.11-like domain-containing protein" evidence="1">
    <location>
        <begin position="18"/>
        <end position="190"/>
    </location>
</feature>
<dbReference type="Proteomes" id="UP000829354">
    <property type="component" value="Chromosome V"/>
</dbReference>
<evidence type="ECO:0000259" key="2">
    <source>
        <dbReference type="Pfam" id="PF01579"/>
    </source>
</evidence>
<reference evidence="3 4" key="1">
    <citation type="submission" date="2022-04" db="EMBL/GenBank/DDBJ databases">
        <title>Chromosome-level reference genomes for two strains of Caenorhabditis briggsae: an improved platform for comparative genomics.</title>
        <authorList>
            <person name="Stevens L."/>
            <person name="Andersen E."/>
        </authorList>
    </citation>
    <scope>NUCLEOTIDE SEQUENCE [LARGE SCALE GENOMIC DNA]</scope>
    <source>
        <strain evidence="3">VX34</strain>
        <tissue evidence="3">Whole-organism</tissue>
    </source>
</reference>
<organism evidence="3 4">
    <name type="scientific">Caenorhabditis briggsae</name>
    <dbReference type="NCBI Taxonomy" id="6238"/>
    <lineage>
        <taxon>Eukaryota</taxon>
        <taxon>Metazoa</taxon>
        <taxon>Ecdysozoa</taxon>
        <taxon>Nematoda</taxon>
        <taxon>Chromadorea</taxon>
        <taxon>Rhabditida</taxon>
        <taxon>Rhabditina</taxon>
        <taxon>Rhabditomorpha</taxon>
        <taxon>Rhabditoidea</taxon>
        <taxon>Rhabditidae</taxon>
        <taxon>Peloderinae</taxon>
        <taxon>Caenorhabditis</taxon>
    </lineage>
</organism>
<protein>
    <recommendedName>
        <fullName evidence="2">T20D4.11-like domain-containing protein</fullName>
    </recommendedName>
</protein>
<dbReference type="InterPro" id="IPR002542">
    <property type="entry name" value="T20D4.11-like_dom"/>
</dbReference>
<evidence type="ECO:0000313" key="3">
    <source>
        <dbReference type="EMBL" id="UMM32137.1"/>
    </source>
</evidence>
<accession>A0AAE9JJ10</accession>
<dbReference type="AlphaFoldDB" id="A0AAE9JJ10"/>
<dbReference type="Pfam" id="PF01579">
    <property type="entry name" value="DUF19"/>
    <property type="match status" value="1"/>
</dbReference>
<keyword evidence="1" id="KW-0732">Signal</keyword>
<dbReference type="PIRSF" id="PIRSF015697">
    <property type="entry name" value="UCP015697"/>
    <property type="match status" value="1"/>
</dbReference>
<dbReference type="InterPro" id="IPR016638">
    <property type="entry name" value="UPF0376"/>
</dbReference>